<protein>
    <recommendedName>
        <fullName evidence="3">DUF5672 domain-containing protein</fullName>
    </recommendedName>
</protein>
<comment type="caution">
    <text evidence="1">The sequence shown here is derived from an EMBL/GenBank/DDBJ whole genome shotgun (WGS) entry which is preliminary data.</text>
</comment>
<dbReference type="RefSeq" id="WP_323574478.1">
    <property type="nucleotide sequence ID" value="NZ_JAYGJQ010000001.1"/>
</dbReference>
<proteinExistence type="predicted"/>
<organism evidence="1 2">
    <name type="scientific">Bacteriovorax antarcticus</name>
    <dbReference type="NCBI Taxonomy" id="3088717"/>
    <lineage>
        <taxon>Bacteria</taxon>
        <taxon>Pseudomonadati</taxon>
        <taxon>Bdellovibrionota</taxon>
        <taxon>Bacteriovoracia</taxon>
        <taxon>Bacteriovoracales</taxon>
        <taxon>Bacteriovoracaceae</taxon>
        <taxon>Bacteriovorax</taxon>
    </lineage>
</organism>
<name>A0ABU5VPL8_9BACT</name>
<accession>A0ABU5VPL8</accession>
<reference evidence="1 2" key="1">
    <citation type="submission" date="2023-11" db="EMBL/GenBank/DDBJ databases">
        <title>A Novel Polar Bacteriovorax (B. antarcticus) Isolated from the Biocrust in Antarctica.</title>
        <authorList>
            <person name="Mun W."/>
            <person name="Choi S.Y."/>
            <person name="Mitchell R.J."/>
        </authorList>
    </citation>
    <scope>NUCLEOTIDE SEQUENCE [LARGE SCALE GENOMIC DNA]</scope>
    <source>
        <strain evidence="1 2">PP10</strain>
    </source>
</reference>
<dbReference type="Proteomes" id="UP001302274">
    <property type="component" value="Unassembled WGS sequence"/>
</dbReference>
<keyword evidence="2" id="KW-1185">Reference proteome</keyword>
<gene>
    <name evidence="1" type="ORF">SHI21_02185</name>
</gene>
<evidence type="ECO:0008006" key="3">
    <source>
        <dbReference type="Google" id="ProtNLM"/>
    </source>
</evidence>
<evidence type="ECO:0000313" key="2">
    <source>
        <dbReference type="Proteomes" id="UP001302274"/>
    </source>
</evidence>
<dbReference type="EMBL" id="JAYGJQ010000001">
    <property type="protein sequence ID" value="MEA9354988.1"/>
    <property type="molecule type" value="Genomic_DNA"/>
</dbReference>
<evidence type="ECO:0000313" key="1">
    <source>
        <dbReference type="EMBL" id="MEA9354988.1"/>
    </source>
</evidence>
<sequence>MNVKDLDIVFISFDEPNADENFLDLKRKFPHAKRVHGVVGFDKSHLQASQIAETDSFFIVDGDNKVTHDFAALTLDHYDPTYVYSWSSKNIINGLVYGNGGVKLWNKKHFENLNCHDQGLVDWCFQIPYFQMNDWYSYCMCNSSPFQAFRAGFREGVKFGLGPKGGRIDNLQTLVHALPESTQRRLFTWLTVGADVTNGLYAIYGARLGFLKVVCEKDFNIDLISNYAWFEEIWNKEFSFVRDGYFLEHYSRMASDIRQILDIPISDLDSVQSELMKKVMFNPKREGPMLKKGPEEQYSINLSHFKKEY</sequence>